<accession>A0A316UQ82</accession>
<sequence length="81" mass="8920">MPVPPRYLATSPSRPVLARPDDVSLIPTTARARRNGEKEWTERIVRPISRSHFSWPSSPGLATACHAVCLAVSRCAAQCYC</sequence>
<gene>
    <name evidence="1" type="ORF">BDZ90DRAFT_234140</name>
</gene>
<dbReference type="AlphaFoldDB" id="A0A316UQ82"/>
<dbReference type="RefSeq" id="XP_025359907.1">
    <property type="nucleotide sequence ID" value="XM_025506911.1"/>
</dbReference>
<dbReference type="GeneID" id="37028734"/>
<dbReference type="Proteomes" id="UP000245884">
    <property type="component" value="Unassembled WGS sequence"/>
</dbReference>
<protein>
    <submittedName>
        <fullName evidence="1">Uncharacterized protein</fullName>
    </submittedName>
</protein>
<evidence type="ECO:0000313" key="1">
    <source>
        <dbReference type="EMBL" id="PWN25295.1"/>
    </source>
</evidence>
<organism evidence="1 2">
    <name type="scientific">Jaminaea rosea</name>
    <dbReference type="NCBI Taxonomy" id="1569628"/>
    <lineage>
        <taxon>Eukaryota</taxon>
        <taxon>Fungi</taxon>
        <taxon>Dikarya</taxon>
        <taxon>Basidiomycota</taxon>
        <taxon>Ustilaginomycotina</taxon>
        <taxon>Exobasidiomycetes</taxon>
        <taxon>Microstromatales</taxon>
        <taxon>Microstromatales incertae sedis</taxon>
        <taxon>Jaminaea</taxon>
    </lineage>
</organism>
<dbReference type="EMBL" id="KZ819676">
    <property type="protein sequence ID" value="PWN25295.1"/>
    <property type="molecule type" value="Genomic_DNA"/>
</dbReference>
<reference evidence="1 2" key="1">
    <citation type="journal article" date="2018" name="Mol. Biol. Evol.">
        <title>Broad Genomic Sampling Reveals a Smut Pathogenic Ancestry of the Fungal Clade Ustilaginomycotina.</title>
        <authorList>
            <person name="Kijpornyongpan T."/>
            <person name="Mondo S.J."/>
            <person name="Barry K."/>
            <person name="Sandor L."/>
            <person name="Lee J."/>
            <person name="Lipzen A."/>
            <person name="Pangilinan J."/>
            <person name="LaButti K."/>
            <person name="Hainaut M."/>
            <person name="Henrissat B."/>
            <person name="Grigoriev I.V."/>
            <person name="Spatafora J.W."/>
            <person name="Aime M.C."/>
        </authorList>
    </citation>
    <scope>NUCLEOTIDE SEQUENCE [LARGE SCALE GENOMIC DNA]</scope>
    <source>
        <strain evidence="1 2">MCA 5214</strain>
    </source>
</reference>
<name>A0A316UQ82_9BASI</name>
<keyword evidence="2" id="KW-1185">Reference proteome</keyword>
<evidence type="ECO:0000313" key="2">
    <source>
        <dbReference type="Proteomes" id="UP000245884"/>
    </source>
</evidence>
<proteinExistence type="predicted"/>